<keyword evidence="2" id="KW-1185">Reference proteome</keyword>
<dbReference type="Proteomes" id="UP000769157">
    <property type="component" value="Unassembled WGS sequence"/>
</dbReference>
<dbReference type="RefSeq" id="XP_046061546.1">
    <property type="nucleotide sequence ID" value="XM_046205620.1"/>
</dbReference>
<reference evidence="1" key="2">
    <citation type="submission" date="2021-01" db="EMBL/GenBank/DDBJ databases">
        <authorList>
            <person name="Schikora-Tamarit M.A."/>
        </authorList>
    </citation>
    <scope>NUCLEOTIDE SEQUENCE</scope>
    <source>
        <strain evidence="1">CBS6075</strain>
    </source>
</reference>
<comment type="caution">
    <text evidence="1">The sequence shown here is derived from an EMBL/GenBank/DDBJ whole genome shotgun (WGS) entry which is preliminary data.</text>
</comment>
<sequence length="139" mass="15253">MFHLKPGIDFQEIKFTRGVIDQELNCTCRLTLRPIPPPPAVALRITGYPILLHAEINWAESEIKLVPGTTGTSACIASSLAICFRPNFSTESELGPAKRILFLASSAAKLEFSDRNPYPGTTTSIFWSTASFTISSMFV</sequence>
<reference evidence="1" key="1">
    <citation type="journal article" date="2021" name="Open Biol.">
        <title>Shared evolutionary footprints suggest mitochondrial oxidative damage underlies multiple complex I losses in fungi.</title>
        <authorList>
            <person name="Schikora-Tamarit M.A."/>
            <person name="Marcet-Houben M."/>
            <person name="Nosek J."/>
            <person name="Gabaldon T."/>
        </authorList>
    </citation>
    <scope>NUCLEOTIDE SEQUENCE</scope>
    <source>
        <strain evidence="1">CBS6075</strain>
    </source>
</reference>
<evidence type="ECO:0000313" key="1">
    <source>
        <dbReference type="EMBL" id="KAH3666342.1"/>
    </source>
</evidence>
<evidence type="ECO:0000313" key="2">
    <source>
        <dbReference type="Proteomes" id="UP000769157"/>
    </source>
</evidence>
<dbReference type="AlphaFoldDB" id="A0A9P8P7N5"/>
<protein>
    <submittedName>
        <fullName evidence="1">Uncharacterized protein</fullName>
    </submittedName>
</protein>
<dbReference type="GeneID" id="70236496"/>
<gene>
    <name evidence="1" type="ORF">OGAPHI_004531</name>
</gene>
<proteinExistence type="predicted"/>
<name>A0A9P8P7N5_9ASCO</name>
<accession>A0A9P8P7N5</accession>
<dbReference type="EMBL" id="JAEUBE010000295">
    <property type="protein sequence ID" value="KAH3666342.1"/>
    <property type="molecule type" value="Genomic_DNA"/>
</dbReference>
<dbReference type="OrthoDB" id="4092529at2759"/>
<organism evidence="1 2">
    <name type="scientific">Ogataea philodendri</name>
    <dbReference type="NCBI Taxonomy" id="1378263"/>
    <lineage>
        <taxon>Eukaryota</taxon>
        <taxon>Fungi</taxon>
        <taxon>Dikarya</taxon>
        <taxon>Ascomycota</taxon>
        <taxon>Saccharomycotina</taxon>
        <taxon>Pichiomycetes</taxon>
        <taxon>Pichiales</taxon>
        <taxon>Pichiaceae</taxon>
        <taxon>Ogataea</taxon>
    </lineage>
</organism>